<dbReference type="Proteomes" id="UP000053820">
    <property type="component" value="Unassembled WGS sequence"/>
</dbReference>
<dbReference type="AlphaFoldDB" id="A0A0C9VZC5"/>
<evidence type="ECO:0000313" key="2">
    <source>
        <dbReference type="Proteomes" id="UP000053820"/>
    </source>
</evidence>
<accession>A0A0C9VZC5</accession>
<proteinExistence type="predicted"/>
<reference evidence="1 2" key="1">
    <citation type="submission" date="2014-04" db="EMBL/GenBank/DDBJ databases">
        <title>Evolutionary Origins and Diversification of the Mycorrhizal Mutualists.</title>
        <authorList>
            <consortium name="DOE Joint Genome Institute"/>
            <consortium name="Mycorrhizal Genomics Consortium"/>
            <person name="Kohler A."/>
            <person name="Kuo A."/>
            <person name="Nagy L.G."/>
            <person name="Floudas D."/>
            <person name="Copeland A."/>
            <person name="Barry K.W."/>
            <person name="Cichocki N."/>
            <person name="Veneault-Fourrey C."/>
            <person name="LaButti K."/>
            <person name="Lindquist E.A."/>
            <person name="Lipzen A."/>
            <person name="Lundell T."/>
            <person name="Morin E."/>
            <person name="Murat C."/>
            <person name="Riley R."/>
            <person name="Ohm R."/>
            <person name="Sun H."/>
            <person name="Tunlid A."/>
            <person name="Henrissat B."/>
            <person name="Grigoriev I.V."/>
            <person name="Hibbett D.S."/>
            <person name="Martin F."/>
        </authorList>
    </citation>
    <scope>NUCLEOTIDE SEQUENCE [LARGE SCALE GENOMIC DNA]</scope>
    <source>
        <strain evidence="1 2">MD-312</strain>
    </source>
</reference>
<dbReference type="HOGENOM" id="CLU_136927_0_0_1"/>
<organism evidence="1 2">
    <name type="scientific">Hydnomerulius pinastri MD-312</name>
    <dbReference type="NCBI Taxonomy" id="994086"/>
    <lineage>
        <taxon>Eukaryota</taxon>
        <taxon>Fungi</taxon>
        <taxon>Dikarya</taxon>
        <taxon>Basidiomycota</taxon>
        <taxon>Agaricomycotina</taxon>
        <taxon>Agaricomycetes</taxon>
        <taxon>Agaricomycetidae</taxon>
        <taxon>Boletales</taxon>
        <taxon>Boletales incertae sedis</taxon>
        <taxon>Leucogyrophana</taxon>
    </lineage>
</organism>
<sequence length="135" mass="14922">MHTHPNLWVDTRLVDELVKTFTWVPPLVAESDGSDDYLVRPEAITDEELQEAFGVIDRKKEDAQADITRVLDPDIKLDGNGVLEGEVYNWKELEVNKGAAPTGFMEGVSALDKVANDGQWDVTALLTLQGVTSLL</sequence>
<gene>
    <name evidence="1" type="ORF">HYDPIDRAFT_119085</name>
</gene>
<dbReference type="EMBL" id="KN839908">
    <property type="protein sequence ID" value="KIJ58838.1"/>
    <property type="molecule type" value="Genomic_DNA"/>
</dbReference>
<keyword evidence="2" id="KW-1185">Reference proteome</keyword>
<evidence type="ECO:0000313" key="1">
    <source>
        <dbReference type="EMBL" id="KIJ58838.1"/>
    </source>
</evidence>
<protein>
    <submittedName>
        <fullName evidence="1">Uncharacterized protein</fullName>
    </submittedName>
</protein>
<dbReference type="OrthoDB" id="2669765at2759"/>
<name>A0A0C9VZC5_9AGAM</name>